<evidence type="ECO:0000313" key="8">
    <source>
        <dbReference type="Proteomes" id="UP001193501"/>
    </source>
</evidence>
<comment type="subcellular location">
    <subcellularLocation>
        <location evidence="1">Cell membrane</location>
        <topology evidence="1">Multi-pass membrane protein</topology>
    </subcellularLocation>
</comment>
<dbReference type="InterPro" id="IPR005495">
    <property type="entry name" value="LptG/LptF_permease"/>
</dbReference>
<name>A0AAE4YA19_9RHOB</name>
<protein>
    <submittedName>
        <fullName evidence="7">LPS export ABC transporter permease LptF</fullName>
    </submittedName>
</protein>
<proteinExistence type="predicted"/>
<feature type="transmembrane region" description="Helical" evidence="6">
    <location>
        <begin position="49"/>
        <end position="76"/>
    </location>
</feature>
<feature type="transmembrane region" description="Helical" evidence="6">
    <location>
        <begin position="311"/>
        <end position="332"/>
    </location>
</feature>
<sequence length="369" mass="39982">MPRIDRYILGQFLQYFGFFALVIAGVYWVNKAVGLFDQLIGDNQSIWVFVQFSLLTLPQVIKLILPIAAFIATVYATNRLMGDSEMVVMQATGFSPFRLARPVLYFGLVVALMAAVLTHVLVPQSRTALTEARAELSENLTARFLESGVFTHPAPEVTLYIREITERGELRDIFLADARDPAQSMTYTAPSALLLRGENGPKLIMVGGMAQALEKATLRLSVTRFADFTYDLGAMLVGRAARGRSDAELGTFELLFPTEALVAETGRSLLDLRFQGHQRLAEPFLALSVSLIGFAALLVGGFSRFGLWRQIALAVGILVLVQGLATAAGGAGGRLSQGWALAYAAPVLGFALAFGLLAWAGRSRRMGAS</sequence>
<keyword evidence="2" id="KW-1003">Cell membrane</keyword>
<gene>
    <name evidence="7" type="primary">lptF</name>
    <name evidence="7" type="ORF">GV832_07765</name>
</gene>
<dbReference type="InterPro" id="IPR030922">
    <property type="entry name" value="LptF"/>
</dbReference>
<evidence type="ECO:0000256" key="5">
    <source>
        <dbReference type="ARBA" id="ARBA00023136"/>
    </source>
</evidence>
<feature type="transmembrane region" description="Helical" evidence="6">
    <location>
        <begin position="103"/>
        <end position="122"/>
    </location>
</feature>
<keyword evidence="8" id="KW-1185">Reference proteome</keyword>
<dbReference type="GO" id="GO:0015920">
    <property type="term" value="P:lipopolysaccharide transport"/>
    <property type="evidence" value="ECO:0007669"/>
    <property type="project" value="TreeGrafter"/>
</dbReference>
<evidence type="ECO:0000256" key="4">
    <source>
        <dbReference type="ARBA" id="ARBA00022989"/>
    </source>
</evidence>
<dbReference type="Pfam" id="PF03739">
    <property type="entry name" value="LptF_LptG"/>
    <property type="match status" value="1"/>
</dbReference>
<dbReference type="RefSeq" id="WP_168774288.1">
    <property type="nucleotide sequence ID" value="NZ_JAABNR010000006.1"/>
</dbReference>
<dbReference type="Proteomes" id="UP001193501">
    <property type="component" value="Unassembled WGS sequence"/>
</dbReference>
<feature type="transmembrane region" description="Helical" evidence="6">
    <location>
        <begin position="12"/>
        <end position="29"/>
    </location>
</feature>
<dbReference type="AlphaFoldDB" id="A0AAE4YA19"/>
<reference evidence="7" key="1">
    <citation type="submission" date="2020-01" db="EMBL/GenBank/DDBJ databases">
        <authorList>
            <person name="Chen W.-M."/>
        </authorList>
    </citation>
    <scope>NUCLEOTIDE SEQUENCE</scope>
    <source>
        <strain evidence="7">CYK-10</strain>
    </source>
</reference>
<dbReference type="PANTHER" id="PTHR33529">
    <property type="entry name" value="SLR0882 PROTEIN-RELATED"/>
    <property type="match status" value="1"/>
</dbReference>
<keyword evidence="5 6" id="KW-0472">Membrane</keyword>
<dbReference type="GO" id="GO:0043190">
    <property type="term" value="C:ATP-binding cassette (ABC) transporter complex"/>
    <property type="evidence" value="ECO:0007669"/>
    <property type="project" value="InterPro"/>
</dbReference>
<dbReference type="NCBIfam" id="TIGR04407">
    <property type="entry name" value="LptF_YjgP"/>
    <property type="match status" value="1"/>
</dbReference>
<evidence type="ECO:0000313" key="7">
    <source>
        <dbReference type="EMBL" id="NBZ87473.1"/>
    </source>
</evidence>
<dbReference type="EMBL" id="JAABNR010000006">
    <property type="protein sequence ID" value="NBZ87473.1"/>
    <property type="molecule type" value="Genomic_DNA"/>
</dbReference>
<evidence type="ECO:0000256" key="1">
    <source>
        <dbReference type="ARBA" id="ARBA00004651"/>
    </source>
</evidence>
<organism evidence="7 8">
    <name type="scientific">Stagnihabitans tardus</name>
    <dbReference type="NCBI Taxonomy" id="2699202"/>
    <lineage>
        <taxon>Bacteria</taxon>
        <taxon>Pseudomonadati</taxon>
        <taxon>Pseudomonadota</taxon>
        <taxon>Alphaproteobacteria</taxon>
        <taxon>Rhodobacterales</taxon>
        <taxon>Paracoccaceae</taxon>
        <taxon>Stagnihabitans</taxon>
    </lineage>
</organism>
<feature type="transmembrane region" description="Helical" evidence="6">
    <location>
        <begin position="338"/>
        <end position="360"/>
    </location>
</feature>
<keyword evidence="4 6" id="KW-1133">Transmembrane helix</keyword>
<feature type="transmembrane region" description="Helical" evidence="6">
    <location>
        <begin position="280"/>
        <end position="299"/>
    </location>
</feature>
<dbReference type="GO" id="GO:0055085">
    <property type="term" value="P:transmembrane transport"/>
    <property type="evidence" value="ECO:0007669"/>
    <property type="project" value="InterPro"/>
</dbReference>
<keyword evidence="3 6" id="KW-0812">Transmembrane</keyword>
<accession>A0AAE4YA19</accession>
<dbReference type="PANTHER" id="PTHR33529:SF6">
    <property type="entry name" value="YJGP_YJGQ FAMILY PERMEASE"/>
    <property type="match status" value="1"/>
</dbReference>
<evidence type="ECO:0000256" key="2">
    <source>
        <dbReference type="ARBA" id="ARBA00022475"/>
    </source>
</evidence>
<evidence type="ECO:0000256" key="6">
    <source>
        <dbReference type="SAM" id="Phobius"/>
    </source>
</evidence>
<evidence type="ECO:0000256" key="3">
    <source>
        <dbReference type="ARBA" id="ARBA00022692"/>
    </source>
</evidence>
<comment type="caution">
    <text evidence="7">The sequence shown here is derived from an EMBL/GenBank/DDBJ whole genome shotgun (WGS) entry which is preliminary data.</text>
</comment>